<keyword evidence="5" id="KW-1185">Reference proteome</keyword>
<evidence type="ECO:0000256" key="1">
    <source>
        <dbReference type="SAM" id="MobiDB-lite"/>
    </source>
</evidence>
<organism evidence="4 5">
    <name type="scientific">Phoxinus phoxinus</name>
    <name type="common">Eurasian minnow</name>
    <dbReference type="NCBI Taxonomy" id="58324"/>
    <lineage>
        <taxon>Eukaryota</taxon>
        <taxon>Metazoa</taxon>
        <taxon>Chordata</taxon>
        <taxon>Craniata</taxon>
        <taxon>Vertebrata</taxon>
        <taxon>Euteleostomi</taxon>
        <taxon>Actinopterygii</taxon>
        <taxon>Neopterygii</taxon>
        <taxon>Teleostei</taxon>
        <taxon>Ostariophysi</taxon>
        <taxon>Cypriniformes</taxon>
        <taxon>Leuciscidae</taxon>
        <taxon>Phoxininae</taxon>
        <taxon>Phoxinus</taxon>
    </lineage>
</organism>
<keyword evidence="2" id="KW-1133">Transmembrane helix</keyword>
<comment type="caution">
    <text evidence="4">The sequence shown here is derived from an EMBL/GenBank/DDBJ whole genome shotgun (WGS) entry which is preliminary data.</text>
</comment>
<dbReference type="Proteomes" id="UP001364617">
    <property type="component" value="Unassembled WGS sequence"/>
</dbReference>
<sequence length="212" mass="23291">MMWIIHPVFIFTLCMFLFNVLADNQTALPDISSTVCNVLHPLLYGIICFLVFLVVILLILLFKILISMQSGFRRDTIHIDSGMGESTDLRQNNALSVSSPSGDGGDNSSSTSSGTPEGSLAHLSCNSQRYASFQGRSKTSDYINVAESASPGRVNFQKMDIDYVNVKESQRKKTNRKGQASCDDGKSVSSDASEESAINYSRVVFTKIDRPK</sequence>
<keyword evidence="2" id="KW-0812">Transmembrane</keyword>
<feature type="chain" id="PRO_5042895788" evidence="3">
    <location>
        <begin position="23"/>
        <end position="212"/>
    </location>
</feature>
<evidence type="ECO:0000313" key="5">
    <source>
        <dbReference type="Proteomes" id="UP001364617"/>
    </source>
</evidence>
<dbReference type="EMBL" id="JAYKXH010000022">
    <property type="protein sequence ID" value="KAK7127809.1"/>
    <property type="molecule type" value="Genomic_DNA"/>
</dbReference>
<feature type="transmembrane region" description="Helical" evidence="2">
    <location>
        <begin position="42"/>
        <end position="66"/>
    </location>
</feature>
<feature type="compositionally biased region" description="Low complexity" evidence="1">
    <location>
        <begin position="96"/>
        <end position="119"/>
    </location>
</feature>
<gene>
    <name evidence="4" type="ORF">R3I93_020408</name>
</gene>
<feature type="signal peptide" evidence="3">
    <location>
        <begin position="1"/>
        <end position="22"/>
    </location>
</feature>
<evidence type="ECO:0000256" key="2">
    <source>
        <dbReference type="SAM" id="Phobius"/>
    </source>
</evidence>
<keyword evidence="2" id="KW-0472">Membrane</keyword>
<evidence type="ECO:0000256" key="3">
    <source>
        <dbReference type="SAM" id="SignalP"/>
    </source>
</evidence>
<name>A0AAN9GT92_9TELE</name>
<proteinExistence type="predicted"/>
<reference evidence="4 5" key="1">
    <citation type="submission" date="2024-02" db="EMBL/GenBank/DDBJ databases">
        <title>Chromosome-level genome assembly of the Eurasian Minnow (Phoxinus phoxinus).</title>
        <authorList>
            <person name="Oriowo T.O."/>
            <person name="Martin S."/>
            <person name="Stange M."/>
            <person name="Chrysostomakis Y."/>
            <person name="Brown T."/>
            <person name="Winkler S."/>
            <person name="Kukowka S."/>
            <person name="Myers E.W."/>
            <person name="Bohne A."/>
        </authorList>
    </citation>
    <scope>NUCLEOTIDE SEQUENCE [LARGE SCALE GENOMIC DNA]</scope>
    <source>
        <strain evidence="4">ZFMK-TIS-60720</strain>
        <tissue evidence="4">Whole Organism</tissue>
    </source>
</reference>
<evidence type="ECO:0000313" key="4">
    <source>
        <dbReference type="EMBL" id="KAK7127809.1"/>
    </source>
</evidence>
<protein>
    <submittedName>
        <fullName evidence="4">Uncharacterized protein</fullName>
    </submittedName>
</protein>
<keyword evidence="3" id="KW-0732">Signal</keyword>
<feature type="region of interest" description="Disordered" evidence="1">
    <location>
        <begin position="167"/>
        <end position="195"/>
    </location>
</feature>
<accession>A0AAN9GT92</accession>
<dbReference type="AlphaFoldDB" id="A0AAN9GT92"/>
<feature type="region of interest" description="Disordered" evidence="1">
    <location>
        <begin position="93"/>
        <end position="119"/>
    </location>
</feature>